<reference evidence="6 7" key="1">
    <citation type="submission" date="2022-06" db="EMBL/GenBank/DDBJ databases">
        <title>Sequencing the genomes of 1000 actinobacteria strains.</title>
        <authorList>
            <person name="Klenk H.-P."/>
        </authorList>
    </citation>
    <scope>NUCLEOTIDE SEQUENCE [LARGE SCALE GENOMIC DNA]</scope>
    <source>
        <strain evidence="6 7">DSM 44170</strain>
    </source>
</reference>
<proteinExistence type="inferred from homology"/>
<evidence type="ECO:0000259" key="5">
    <source>
        <dbReference type="PROSITE" id="PS51755"/>
    </source>
</evidence>
<dbReference type="PROSITE" id="PS51755">
    <property type="entry name" value="OMPR_PHOB"/>
    <property type="match status" value="1"/>
</dbReference>
<dbReference type="InterPro" id="IPR001867">
    <property type="entry name" value="OmpR/PhoB-type_DNA-bd"/>
</dbReference>
<evidence type="ECO:0000256" key="2">
    <source>
        <dbReference type="ARBA" id="ARBA00023125"/>
    </source>
</evidence>
<protein>
    <submittedName>
        <fullName evidence="6">ATPase/DNA-binding SARP family transcriptional activator</fullName>
    </submittedName>
</protein>
<feature type="DNA-binding region" description="OmpR/PhoB-type" evidence="3">
    <location>
        <begin position="1"/>
        <end position="92"/>
    </location>
</feature>
<dbReference type="PANTHER" id="PTHR47691">
    <property type="entry name" value="REGULATOR-RELATED"/>
    <property type="match status" value="1"/>
</dbReference>
<evidence type="ECO:0000313" key="7">
    <source>
        <dbReference type="Proteomes" id="UP001320766"/>
    </source>
</evidence>
<dbReference type="Gene3D" id="1.10.10.10">
    <property type="entry name" value="Winged helix-like DNA-binding domain superfamily/Winged helix DNA-binding domain"/>
    <property type="match status" value="1"/>
</dbReference>
<comment type="similarity">
    <text evidence="1">Belongs to the AfsR/DnrI/RedD regulatory family.</text>
</comment>
<dbReference type="RefSeq" id="WP_253777011.1">
    <property type="nucleotide sequence ID" value="NZ_BAAAVE010000023.1"/>
</dbReference>
<dbReference type="Gene3D" id="1.25.40.10">
    <property type="entry name" value="Tetratricopeptide repeat domain"/>
    <property type="match status" value="2"/>
</dbReference>
<dbReference type="Gene3D" id="3.40.50.300">
    <property type="entry name" value="P-loop containing nucleotide triphosphate hydrolases"/>
    <property type="match status" value="1"/>
</dbReference>
<dbReference type="InterPro" id="IPR016032">
    <property type="entry name" value="Sig_transdc_resp-reg_C-effctor"/>
</dbReference>
<feature type="domain" description="OmpR/PhoB-type" evidence="5">
    <location>
        <begin position="1"/>
        <end position="92"/>
    </location>
</feature>
<dbReference type="Pfam" id="PF00486">
    <property type="entry name" value="Trans_reg_C"/>
    <property type="match status" value="1"/>
</dbReference>
<evidence type="ECO:0000313" key="6">
    <source>
        <dbReference type="EMBL" id="MCP2351069.1"/>
    </source>
</evidence>
<feature type="compositionally biased region" description="Basic and acidic residues" evidence="4">
    <location>
        <begin position="274"/>
        <end position="295"/>
    </location>
</feature>
<keyword evidence="7" id="KW-1185">Reference proteome</keyword>
<dbReference type="PANTHER" id="PTHR47691:SF3">
    <property type="entry name" value="HTH-TYPE TRANSCRIPTIONAL REGULATOR RV0890C-RELATED"/>
    <property type="match status" value="1"/>
</dbReference>
<gene>
    <name evidence="6" type="ORF">HD595_007191</name>
</gene>
<dbReference type="SUPFAM" id="SSF52540">
    <property type="entry name" value="P-loop containing nucleoside triphosphate hydrolases"/>
    <property type="match status" value="1"/>
</dbReference>
<feature type="region of interest" description="Disordered" evidence="4">
    <location>
        <begin position="858"/>
        <end position="880"/>
    </location>
</feature>
<accession>A0ABT1KBQ4</accession>
<keyword evidence="2 3" id="KW-0238">DNA-binding</keyword>
<evidence type="ECO:0000256" key="1">
    <source>
        <dbReference type="ARBA" id="ARBA00005820"/>
    </source>
</evidence>
<feature type="compositionally biased region" description="Gly residues" evidence="4">
    <location>
        <begin position="297"/>
        <end position="317"/>
    </location>
</feature>
<dbReference type="SUPFAM" id="SSF48452">
    <property type="entry name" value="TPR-like"/>
    <property type="match status" value="1"/>
</dbReference>
<dbReference type="InterPro" id="IPR005158">
    <property type="entry name" value="BTAD"/>
</dbReference>
<dbReference type="InterPro" id="IPR027417">
    <property type="entry name" value="P-loop_NTPase"/>
</dbReference>
<dbReference type="CDD" id="cd15831">
    <property type="entry name" value="BTAD"/>
    <property type="match status" value="1"/>
</dbReference>
<evidence type="ECO:0000256" key="3">
    <source>
        <dbReference type="PROSITE-ProRule" id="PRU01091"/>
    </source>
</evidence>
<name>A0ABT1KBQ4_9ACTN</name>
<dbReference type="SMART" id="SM00862">
    <property type="entry name" value="Trans_reg_C"/>
    <property type="match status" value="1"/>
</dbReference>
<dbReference type="EMBL" id="JAMZEC010000001">
    <property type="protein sequence ID" value="MCP2351069.1"/>
    <property type="molecule type" value="Genomic_DNA"/>
</dbReference>
<sequence length="1183" mass="123562">MRIGMLGPLEVRSDDGALVELGGARLRAALTVLALDAGRVVPVTRLVDGVWGDRPPAGALNAAQALVSRLRRALPPVPAPIEYRPAGYRLNAGPDDVDVLRFERLTSAGRAAMAADPVGGARLLREALALWRGPALADVAGADFFTAPIARLSELRLSVLEDRLEADLRALGSGAAWREPGSGAAAGAALVVELTALVAEHPLRERPAGTLMRALCATGRRAEALAVHEQVRRALAEALGADPSPELSALHTAILRGDDLGHAAVPRGGRVSARRVEEDATGGRHGDSREADSLRDGGAGGGGQAASGRAGDGGGSVPGDAARTNLRAPLTGLIGRENDLTRVGELLGEHRLTTLVGPGGSGKTRLAGEAARAFLGRSPGGVWLVELAPVREEAEVGRAVLAALRIGEQAWAGPAPEADPADRLAAALRTRHLLLVLDNCEHLADAVAVLVDRLLGECPDLRILATSREPLGLTGEALWPVEPLPLPPEGAGAAEAAAYPAVRLLSERARAANPGFEVNDRTAAAVVRICRALDGMPLAIELAAARLRAMTPERLAERLGDRFGLLTGGSRVALPRHRTLRAVVDWSWELLSEEERTLLRRLAVFSGGATPEAAEHVCADAPVGPACPDAPGGGEGVLGSLLGLADKSLLVVSDDEGPRFGMLETIREYALERLREAGEVERVRRAHADWFAALAETADPELRRAGQAVWLRRLARERANVDSAVRDALAAGDSGVAVRLVAAMGWCWFLDWALGGYKAEGARLAADVLTMPGVLATPGVVAMPGALAVPGAPGSAGGDERVRAAAFAVAALFELNGHGDERRAREWIRAAEEIAARTWCPHPLARLIGPLSRVIDASPGADGERGPSGTDAGHGAGGLAASRDDVIAPLLADEDPWVRAMARMNQALTWIETGRHHGRAETVLEEALAGFRDIGERWGVSSTLTALGGLAAWRGDLAAAAGRHEEAIAVVTEVVPGEAAWQLRLRLAQYRWLGGDRDGCAAAMDEAERDTERMGLPAGRVAVAYARAELARWAGDPGAARAHLARAEELARGMPLNWGFRAMVLDTLGYLDALAGDLEAARAHRAAALPWATRSMSAPAVGLLLVGIADLALRRGRPREAALLLAAGSAVRGTPDLSQPDAARVEAAARGLLGEEEYDAAAGRGRDATLATVDELVAPTLSP</sequence>
<dbReference type="PRINTS" id="PR00364">
    <property type="entry name" value="DISEASERSIST"/>
</dbReference>
<feature type="region of interest" description="Disordered" evidence="4">
    <location>
        <begin position="261"/>
        <end position="322"/>
    </location>
</feature>
<organism evidence="6 7">
    <name type="scientific">Nonomuraea roseoviolacea subsp. carminata</name>
    <dbReference type="NCBI Taxonomy" id="160689"/>
    <lineage>
        <taxon>Bacteria</taxon>
        <taxon>Bacillati</taxon>
        <taxon>Actinomycetota</taxon>
        <taxon>Actinomycetes</taxon>
        <taxon>Streptosporangiales</taxon>
        <taxon>Streptosporangiaceae</taxon>
        <taxon>Nonomuraea</taxon>
    </lineage>
</organism>
<dbReference type="InterPro" id="IPR036388">
    <property type="entry name" value="WH-like_DNA-bd_sf"/>
</dbReference>
<dbReference type="Pfam" id="PF03704">
    <property type="entry name" value="BTAD"/>
    <property type="match status" value="1"/>
</dbReference>
<evidence type="ECO:0000256" key="4">
    <source>
        <dbReference type="SAM" id="MobiDB-lite"/>
    </source>
</evidence>
<dbReference type="SMART" id="SM01043">
    <property type="entry name" value="BTAD"/>
    <property type="match status" value="1"/>
</dbReference>
<dbReference type="SUPFAM" id="SSF46894">
    <property type="entry name" value="C-terminal effector domain of the bipartite response regulators"/>
    <property type="match status" value="1"/>
</dbReference>
<dbReference type="Proteomes" id="UP001320766">
    <property type="component" value="Unassembled WGS sequence"/>
</dbReference>
<comment type="caution">
    <text evidence="6">The sequence shown here is derived from an EMBL/GenBank/DDBJ whole genome shotgun (WGS) entry which is preliminary data.</text>
</comment>
<dbReference type="InterPro" id="IPR011990">
    <property type="entry name" value="TPR-like_helical_dom_sf"/>
</dbReference>